<dbReference type="InterPro" id="IPR044609">
    <property type="entry name" value="FKBP2/11"/>
</dbReference>
<dbReference type="GO" id="GO:0005783">
    <property type="term" value="C:endoplasmic reticulum"/>
    <property type="evidence" value="ECO:0007669"/>
    <property type="project" value="TreeGrafter"/>
</dbReference>
<comment type="catalytic activity">
    <reaction evidence="1 5">
        <text>[protein]-peptidylproline (omega=180) = [protein]-peptidylproline (omega=0)</text>
        <dbReference type="Rhea" id="RHEA:16237"/>
        <dbReference type="Rhea" id="RHEA-COMP:10747"/>
        <dbReference type="Rhea" id="RHEA-COMP:10748"/>
        <dbReference type="ChEBI" id="CHEBI:83833"/>
        <dbReference type="ChEBI" id="CHEBI:83834"/>
        <dbReference type="EC" id="5.2.1.8"/>
    </reaction>
</comment>
<dbReference type="Pfam" id="PF00254">
    <property type="entry name" value="FKBP_C"/>
    <property type="match status" value="1"/>
</dbReference>
<dbReference type="STRING" id="6280.A0A0N4SX74"/>
<evidence type="ECO:0000313" key="9">
    <source>
        <dbReference type="WBParaSite" id="BPAG_0000026401-mRNA-1"/>
    </source>
</evidence>
<sequence length="348" mass="39978">MTTVERLLAGCYDNCKTGKQFPDSMFSFTCRLRQISLAEMTSAIRWYAAVKAAGSHGKFERLPPGFGKITPFSLFIKENFALRKNEQPTEVFSNLTKEWKDLDEFDKRKYVDGALRINEEKRSKFELLDETEKEELRRRAKNLKEARLKRKIRLERRKKREINGQSSMSGWMLFVKEKAVKGVADSGKKQQDIIKELAIVWKSLPESDKDCCPISTSFGHGLLRRQGFSPFANRSQEACRQLRDKIKKGRYSERALRIYPVIQGMLEDGTEFDNSRSRNKPFIFTLGMGQVIKGWDQGLLNMCEGEQRRLSIPPDLAYGSSGSPPKIPADASLKFDIELLKIEREGDL</sequence>
<dbReference type="WBParaSite" id="BPAG_0000026401-mRNA-1">
    <property type="protein sequence ID" value="BPAG_0000026401-mRNA-1"/>
    <property type="gene ID" value="BPAG_0000026401"/>
</dbReference>
<dbReference type="Gene3D" id="1.10.30.10">
    <property type="entry name" value="High mobility group box domain"/>
    <property type="match status" value="1"/>
</dbReference>
<evidence type="ECO:0000256" key="3">
    <source>
        <dbReference type="ARBA" id="ARBA00023110"/>
    </source>
</evidence>
<dbReference type="InterPro" id="IPR001179">
    <property type="entry name" value="PPIase_FKBP_dom"/>
</dbReference>
<keyword evidence="4 5" id="KW-0413">Isomerase</keyword>
<accession>A0A0N4SX74</accession>
<dbReference type="PROSITE" id="PS50059">
    <property type="entry name" value="FKBP_PPIASE"/>
    <property type="match status" value="1"/>
</dbReference>
<feature type="domain" description="PPIase FKBP-type" evidence="6">
    <location>
        <begin position="255"/>
        <end position="343"/>
    </location>
</feature>
<keyword evidence="3 5" id="KW-0697">Rotamase</keyword>
<dbReference type="CDD" id="cd00084">
    <property type="entry name" value="HMG-box_SF"/>
    <property type="match status" value="1"/>
</dbReference>
<keyword evidence="8" id="KW-1185">Reference proteome</keyword>
<evidence type="ECO:0000256" key="5">
    <source>
        <dbReference type="PROSITE-ProRule" id="PRU00277"/>
    </source>
</evidence>
<reference evidence="9" key="1">
    <citation type="submission" date="2017-02" db="UniProtKB">
        <authorList>
            <consortium name="WormBaseParasite"/>
        </authorList>
    </citation>
    <scope>IDENTIFICATION</scope>
</reference>
<dbReference type="GO" id="GO:0003755">
    <property type="term" value="F:peptidyl-prolyl cis-trans isomerase activity"/>
    <property type="evidence" value="ECO:0007669"/>
    <property type="project" value="UniProtKB-KW"/>
</dbReference>
<name>A0A0N4SX74_BRUPA</name>
<dbReference type="EMBL" id="UZAD01000011">
    <property type="protein sequence ID" value="VDN81451.1"/>
    <property type="molecule type" value="Genomic_DNA"/>
</dbReference>
<evidence type="ECO:0000259" key="6">
    <source>
        <dbReference type="PROSITE" id="PS50059"/>
    </source>
</evidence>
<dbReference type="InterPro" id="IPR046357">
    <property type="entry name" value="PPIase_dom_sf"/>
</dbReference>
<dbReference type="FunFam" id="3.10.50.40:FF:000006">
    <property type="entry name" value="Peptidyl-prolyl cis-trans isomerase"/>
    <property type="match status" value="1"/>
</dbReference>
<dbReference type="EC" id="5.2.1.8" evidence="2 5"/>
<evidence type="ECO:0000256" key="4">
    <source>
        <dbReference type="ARBA" id="ARBA00023235"/>
    </source>
</evidence>
<dbReference type="Gene3D" id="3.10.50.40">
    <property type="match status" value="1"/>
</dbReference>
<dbReference type="PANTHER" id="PTHR45779:SF7">
    <property type="entry name" value="PEPTIDYLPROLYL ISOMERASE"/>
    <property type="match status" value="1"/>
</dbReference>
<proteinExistence type="predicted"/>
<dbReference type="Proteomes" id="UP000278627">
    <property type="component" value="Unassembled WGS sequence"/>
</dbReference>
<dbReference type="PANTHER" id="PTHR45779">
    <property type="entry name" value="PEPTIDYLPROLYL ISOMERASE"/>
    <property type="match status" value="1"/>
</dbReference>
<dbReference type="SUPFAM" id="SSF54534">
    <property type="entry name" value="FKBP-like"/>
    <property type="match status" value="1"/>
</dbReference>
<dbReference type="SUPFAM" id="SSF47095">
    <property type="entry name" value="HMG-box"/>
    <property type="match status" value="2"/>
</dbReference>
<evidence type="ECO:0000313" key="7">
    <source>
        <dbReference type="EMBL" id="VDN81451.1"/>
    </source>
</evidence>
<evidence type="ECO:0000256" key="1">
    <source>
        <dbReference type="ARBA" id="ARBA00000971"/>
    </source>
</evidence>
<organism evidence="9">
    <name type="scientific">Brugia pahangi</name>
    <name type="common">Filarial nematode worm</name>
    <dbReference type="NCBI Taxonomy" id="6280"/>
    <lineage>
        <taxon>Eukaryota</taxon>
        <taxon>Metazoa</taxon>
        <taxon>Ecdysozoa</taxon>
        <taxon>Nematoda</taxon>
        <taxon>Chromadorea</taxon>
        <taxon>Rhabditida</taxon>
        <taxon>Spirurina</taxon>
        <taxon>Spiruromorpha</taxon>
        <taxon>Filarioidea</taxon>
        <taxon>Onchocercidae</taxon>
        <taxon>Brugia</taxon>
    </lineage>
</organism>
<protein>
    <recommendedName>
        <fullName evidence="2 5">peptidylprolyl isomerase</fullName>
        <ecNumber evidence="2 5">5.2.1.8</ecNumber>
    </recommendedName>
</protein>
<dbReference type="AlphaFoldDB" id="A0A0N4SX74"/>
<reference evidence="7 8" key="2">
    <citation type="submission" date="2018-11" db="EMBL/GenBank/DDBJ databases">
        <authorList>
            <consortium name="Pathogen Informatics"/>
        </authorList>
    </citation>
    <scope>NUCLEOTIDE SEQUENCE [LARGE SCALE GENOMIC DNA]</scope>
</reference>
<dbReference type="InterPro" id="IPR036910">
    <property type="entry name" value="HMG_box_dom_sf"/>
</dbReference>
<gene>
    <name evidence="7" type="ORF">BPAG_LOCUS265</name>
</gene>
<evidence type="ECO:0000256" key="2">
    <source>
        <dbReference type="ARBA" id="ARBA00013194"/>
    </source>
</evidence>
<evidence type="ECO:0000313" key="8">
    <source>
        <dbReference type="Proteomes" id="UP000278627"/>
    </source>
</evidence>